<dbReference type="Gene3D" id="2.40.100.20">
    <property type="match status" value="1"/>
</dbReference>
<gene>
    <name evidence="1" type="ORF">LCGC14_2522390</name>
</gene>
<organism evidence="1">
    <name type="scientific">marine sediment metagenome</name>
    <dbReference type="NCBI Taxonomy" id="412755"/>
    <lineage>
        <taxon>unclassified sequences</taxon>
        <taxon>metagenomes</taxon>
        <taxon>ecological metagenomes</taxon>
    </lineage>
</organism>
<dbReference type="AlphaFoldDB" id="A0A0F9D7N1"/>
<reference evidence="1" key="1">
    <citation type="journal article" date="2015" name="Nature">
        <title>Complex archaea that bridge the gap between prokaryotes and eukaryotes.</title>
        <authorList>
            <person name="Spang A."/>
            <person name="Saw J.H."/>
            <person name="Jorgensen S.L."/>
            <person name="Zaremba-Niedzwiedzka K."/>
            <person name="Martijn J."/>
            <person name="Lind A.E."/>
            <person name="van Eijk R."/>
            <person name="Schleper C."/>
            <person name="Guy L."/>
            <person name="Ettema T.J."/>
        </authorList>
    </citation>
    <scope>NUCLEOTIDE SEQUENCE</scope>
</reference>
<feature type="non-terminal residue" evidence="1">
    <location>
        <position position="90"/>
    </location>
</feature>
<proteinExistence type="predicted"/>
<dbReference type="EMBL" id="LAZR01040725">
    <property type="protein sequence ID" value="KKL13776.1"/>
    <property type="molecule type" value="Genomic_DNA"/>
</dbReference>
<accession>A0A0F9D7N1</accession>
<comment type="caution">
    <text evidence="1">The sequence shown here is derived from an EMBL/GenBank/DDBJ whole genome shotgun (WGS) entry which is preliminary data.</text>
</comment>
<protein>
    <recommendedName>
        <fullName evidence="2">Cyclophilin TM1367-like domain-containing protein</fullName>
    </recommendedName>
</protein>
<evidence type="ECO:0000313" key="1">
    <source>
        <dbReference type="EMBL" id="KKL13776.1"/>
    </source>
</evidence>
<evidence type="ECO:0008006" key="2">
    <source>
        <dbReference type="Google" id="ProtNLM"/>
    </source>
</evidence>
<name>A0A0F9D7N1_9ZZZZ</name>
<sequence length="90" mass="9878">MSSNSGQLAVRIDLFGIGTIIAKIIRHLAPLSADAIIDKIPFVLKGRFSFGSKKYWTLPGVEIFKGRNSKSKSAVKKGDIVYNPKTDELI</sequence>